<dbReference type="Pfam" id="PF02171">
    <property type="entry name" value="Piwi"/>
    <property type="match status" value="1"/>
</dbReference>
<dbReference type="PANTHER" id="PTHR13511:SF0">
    <property type="entry name" value="KXDL MOTIF-CONTAINING PROTEIN 1"/>
    <property type="match status" value="1"/>
</dbReference>
<organism evidence="4 5">
    <name type="scientific">Galendromus occidentalis</name>
    <name type="common">western predatory mite</name>
    <dbReference type="NCBI Taxonomy" id="34638"/>
    <lineage>
        <taxon>Eukaryota</taxon>
        <taxon>Metazoa</taxon>
        <taxon>Ecdysozoa</taxon>
        <taxon>Arthropoda</taxon>
        <taxon>Chelicerata</taxon>
        <taxon>Arachnida</taxon>
        <taxon>Acari</taxon>
        <taxon>Parasitiformes</taxon>
        <taxon>Mesostigmata</taxon>
        <taxon>Gamasina</taxon>
        <taxon>Phytoseioidea</taxon>
        <taxon>Phytoseiidae</taxon>
        <taxon>Typhlodrominae</taxon>
        <taxon>Galendromus</taxon>
    </lineage>
</organism>
<dbReference type="InterPro" id="IPR012337">
    <property type="entry name" value="RNaseH-like_sf"/>
</dbReference>
<dbReference type="InterPro" id="IPR036397">
    <property type="entry name" value="RNaseH_sf"/>
</dbReference>
<dbReference type="AlphaFoldDB" id="A0AAJ6QSS6"/>
<reference evidence="5" key="1">
    <citation type="submission" date="2025-08" db="UniProtKB">
        <authorList>
            <consortium name="RefSeq"/>
        </authorList>
    </citation>
    <scope>IDENTIFICATION</scope>
</reference>
<dbReference type="Gene3D" id="3.40.50.2300">
    <property type="match status" value="1"/>
</dbReference>
<comment type="similarity">
    <text evidence="1">Belongs to the KXD1 family.</text>
</comment>
<accession>A0AAJ6QSS6</accession>
<dbReference type="SUPFAM" id="SSF53098">
    <property type="entry name" value="Ribonuclease H-like"/>
    <property type="match status" value="1"/>
</dbReference>
<proteinExistence type="inferred from homology"/>
<dbReference type="InterPro" id="IPR039843">
    <property type="entry name" value="KXD1-like"/>
</dbReference>
<dbReference type="PANTHER" id="PTHR13511">
    <property type="entry name" value="KXDL MOTIF-CONTAINING PROTEIN 1"/>
    <property type="match status" value="1"/>
</dbReference>
<dbReference type="InterPro" id="IPR003165">
    <property type="entry name" value="Piwi"/>
</dbReference>
<feature type="compositionally biased region" description="Low complexity" evidence="2">
    <location>
        <begin position="10"/>
        <end position="23"/>
    </location>
</feature>
<dbReference type="InterPro" id="IPR019371">
    <property type="entry name" value="KxDL_dom"/>
</dbReference>
<dbReference type="GO" id="GO:0003676">
    <property type="term" value="F:nucleic acid binding"/>
    <property type="evidence" value="ECO:0007669"/>
    <property type="project" value="InterPro"/>
</dbReference>
<protein>
    <submittedName>
        <fullName evidence="5">Piwi-like protein 2</fullName>
    </submittedName>
</protein>
<dbReference type="KEGG" id="goe:100909121"/>
<evidence type="ECO:0000259" key="3">
    <source>
        <dbReference type="SMART" id="SM00950"/>
    </source>
</evidence>
<dbReference type="SMART" id="SM00950">
    <property type="entry name" value="Piwi"/>
    <property type="match status" value="1"/>
</dbReference>
<feature type="compositionally biased region" description="Polar residues" evidence="2">
    <location>
        <begin position="39"/>
        <end position="67"/>
    </location>
</feature>
<evidence type="ECO:0000313" key="4">
    <source>
        <dbReference type="Proteomes" id="UP000694867"/>
    </source>
</evidence>
<feature type="domain" description="Piwi" evidence="3">
    <location>
        <begin position="483"/>
        <end position="750"/>
    </location>
</feature>
<dbReference type="Gene3D" id="3.30.420.10">
    <property type="entry name" value="Ribonuclease H-like superfamily/Ribonuclease H"/>
    <property type="match status" value="1"/>
</dbReference>
<evidence type="ECO:0000313" key="5">
    <source>
        <dbReference type="RefSeq" id="XP_003742657.2"/>
    </source>
</evidence>
<keyword evidence="4" id="KW-1185">Reference proteome</keyword>
<dbReference type="GO" id="GO:0099078">
    <property type="term" value="C:BORC complex"/>
    <property type="evidence" value="ECO:0007669"/>
    <property type="project" value="TreeGrafter"/>
</dbReference>
<dbReference type="Pfam" id="PF10241">
    <property type="entry name" value="KxDL"/>
    <property type="match status" value="1"/>
</dbReference>
<gene>
    <name evidence="5" type="primary">LOC100909121</name>
</gene>
<dbReference type="GeneID" id="100909121"/>
<dbReference type="Proteomes" id="UP000694867">
    <property type="component" value="Unplaced"/>
</dbReference>
<name>A0AAJ6QSS6_9ACAR</name>
<dbReference type="GO" id="GO:0032418">
    <property type="term" value="P:lysosome localization"/>
    <property type="evidence" value="ECO:0007669"/>
    <property type="project" value="TreeGrafter"/>
</dbReference>
<feature type="region of interest" description="Disordered" evidence="2">
    <location>
        <begin position="1"/>
        <end position="75"/>
    </location>
</feature>
<dbReference type="RefSeq" id="XP_003742657.2">
    <property type="nucleotide sequence ID" value="XM_003742609.2"/>
</dbReference>
<evidence type="ECO:0000256" key="2">
    <source>
        <dbReference type="SAM" id="MobiDB-lite"/>
    </source>
</evidence>
<evidence type="ECO:0000256" key="1">
    <source>
        <dbReference type="ARBA" id="ARBA00005913"/>
    </source>
</evidence>
<sequence>MGDDDVSLKGSASSSGAPSASAPIQRRGIGRGRCPTAIPSVTDSGLGPSGSSHEPSLGDSQSVSSRSGFRETRSSVSGAFTDADEFQSGLEDDQTGDDQRFSNINCLFFDDVSKTEPFKVFKYDVSFSRELLNKDKRLIFLKKLTLLTTIHAEDVTIELTPVSQPLKLSDFFSCLLKQIPLYLTEPEVYIPMNLLSNQCRFEVYPGDVLDVAEREHIVRCDSNFKHDYGKVDDIIEQCIVYSALRCVPEAVFRDIVERSLHELVVLNKDDKRSYVVKMVLWDEKSRSSGPMLRCRRLNSEDIHRLDPSVLEVSGSRRTASTHAGLERGGGDKITKFVGTPATGQQRQLALVRYKENVGQSGPRELLERWGLSLSDSAVVSNGVVLQIDMLRMNDNTANLLSSCGWVNRLSKVLVPVRIKNWYVIYEKGDERLIDDMIEVLTADAPTIGIEMKIPRKRAILECSSMAYERLMNECLKLSPGIELFMVVVRSQRTDIYRTVKKWSLGHKKPIVTQVVLRDTVKQICNMLEFSLSVITQINCKLGGALWALDKRVDSTLVIGLSLFTSAQTGKDVLGFVSARNKLFTQWYSYAIMDPEAELEEQLKIAIRKYAKENGDVCPDRIVILSTQIYDEDFPAKVTRHVRNVFSSKLTLVHVEEPARFNKIVHELAKEAKIDELRELQRKYIFVPQREGADLDFICCRVDINDDGLNTRDIAGIIKQLKHVYYNVAGEVNLPAPVLYVMLERFEKSNCMLATCNGLSQSRLAAATKELSQHVSLLQDLKKDLDNIFGRIRFLKSTLANQYPEAFANTELPGVDEEEELEE</sequence>